<proteinExistence type="predicted"/>
<keyword evidence="3" id="KW-1185">Reference proteome</keyword>
<accession>A0AA38IAT3</accession>
<feature type="coiled-coil region" evidence="1">
    <location>
        <begin position="31"/>
        <end position="58"/>
    </location>
</feature>
<comment type="caution">
    <text evidence="2">The sequence shown here is derived from an EMBL/GenBank/DDBJ whole genome shotgun (WGS) entry which is preliminary data.</text>
</comment>
<evidence type="ECO:0000313" key="2">
    <source>
        <dbReference type="EMBL" id="KAJ3652607.1"/>
    </source>
</evidence>
<evidence type="ECO:0000256" key="1">
    <source>
        <dbReference type="SAM" id="Coils"/>
    </source>
</evidence>
<protein>
    <recommendedName>
        <fullName evidence="4">Nucleic-acid-binding protein from mobile element jockey</fullName>
    </recommendedName>
</protein>
<evidence type="ECO:0000313" key="3">
    <source>
        <dbReference type="Proteomes" id="UP001168821"/>
    </source>
</evidence>
<evidence type="ECO:0008006" key="4">
    <source>
        <dbReference type="Google" id="ProtNLM"/>
    </source>
</evidence>
<gene>
    <name evidence="2" type="ORF">Zmor_018558</name>
</gene>
<dbReference type="Proteomes" id="UP001168821">
    <property type="component" value="Unassembled WGS sequence"/>
</dbReference>
<reference evidence="2" key="1">
    <citation type="journal article" date="2023" name="G3 (Bethesda)">
        <title>Whole genome assemblies of Zophobas morio and Tenebrio molitor.</title>
        <authorList>
            <person name="Kaur S."/>
            <person name="Stinson S.A."/>
            <person name="diCenzo G.C."/>
        </authorList>
    </citation>
    <scope>NUCLEOTIDE SEQUENCE</scope>
    <source>
        <strain evidence="2">QUZm001</strain>
    </source>
</reference>
<keyword evidence="1" id="KW-0175">Coiled coil</keyword>
<name>A0AA38IAT3_9CUCU</name>
<dbReference type="AlphaFoldDB" id="A0AA38IAT3"/>
<dbReference type="EMBL" id="JALNTZ010000005">
    <property type="protein sequence ID" value="KAJ3652607.1"/>
    <property type="molecule type" value="Genomic_DNA"/>
</dbReference>
<organism evidence="2 3">
    <name type="scientific">Zophobas morio</name>
    <dbReference type="NCBI Taxonomy" id="2755281"/>
    <lineage>
        <taxon>Eukaryota</taxon>
        <taxon>Metazoa</taxon>
        <taxon>Ecdysozoa</taxon>
        <taxon>Arthropoda</taxon>
        <taxon>Hexapoda</taxon>
        <taxon>Insecta</taxon>
        <taxon>Pterygota</taxon>
        <taxon>Neoptera</taxon>
        <taxon>Endopterygota</taxon>
        <taxon>Coleoptera</taxon>
        <taxon>Polyphaga</taxon>
        <taxon>Cucujiformia</taxon>
        <taxon>Tenebrionidae</taxon>
        <taxon>Zophobas</taxon>
    </lineage>
</organism>
<sequence length="350" mass="39053">MLIAEINPIKEKLNTLPNVSSKIGVAEDQGMQQLLSEIQLLRAEVNDLKERNLDLVKSCQTVKTSESNTDRCKDSNHIPTYANKVSSQPSKVIIRPKKPDQSLSQTKSDVVKNVNLVDENIIINTVKPVSSGGILVECSNQSCGDKLKQLASASLSNTYEVKLVRTFRPSVRIVGMSKDVTKESLPNYLLKQNPGIFSSSSWCRVLRYWSTFKDKSVFQADIEIDTCVYEKLIESGHVIVGVSGCKIFDMVSVPRCYKCNGFFHNAKQCKGVISCPLCAGAHPVNKCSIKEDETIERRCNNCLSLKNSLESISDFRNVDINHAAWEYAKCESYKLAVAKFKSSYFKSSKN</sequence>